<name>A0A1X2ERC9_9MYCO</name>
<evidence type="ECO:0000256" key="2">
    <source>
        <dbReference type="ARBA" id="ARBA00023002"/>
    </source>
</evidence>
<dbReference type="Proteomes" id="UP000193090">
    <property type="component" value="Unassembled WGS sequence"/>
</dbReference>
<dbReference type="OrthoDB" id="210852at2"/>
<dbReference type="CDD" id="cd05233">
    <property type="entry name" value="SDR_c"/>
    <property type="match status" value="1"/>
</dbReference>
<comment type="similarity">
    <text evidence="1">Belongs to the short-chain dehydrogenases/reductases (SDR) family.</text>
</comment>
<protein>
    <submittedName>
        <fullName evidence="3">Dehydrogenase</fullName>
    </submittedName>
</protein>
<dbReference type="Gene3D" id="3.40.50.720">
    <property type="entry name" value="NAD(P)-binding Rossmann-like Domain"/>
    <property type="match status" value="1"/>
</dbReference>
<proteinExistence type="inferred from homology"/>
<gene>
    <name evidence="3" type="ORF">AWC30_01580</name>
</gene>
<dbReference type="PROSITE" id="PS00061">
    <property type="entry name" value="ADH_SHORT"/>
    <property type="match status" value="1"/>
</dbReference>
<dbReference type="Pfam" id="PF00106">
    <property type="entry name" value="adh_short"/>
    <property type="match status" value="1"/>
</dbReference>
<accession>A0A1X2ERC9</accession>
<dbReference type="PRINTS" id="PR00081">
    <property type="entry name" value="GDHRDH"/>
</dbReference>
<sequence>MRITGRVAIVTGGGGGIGAAIGAALAAAGAKVVLADIDEAAAHHAATAITATHPQAAIAVGADVTDSAAIAGLIATAQQNFGPVDLYFANAGTMGAPGLGADADWDVALAVNLRAHVRAAEQLLPQWLERGAGYFVATASAAGLLTQIGGAAYAVTKHAAVGFAEWLAVTYGDRGVRVSCLCPMGVETPLLYAGQHSGDPIGAAATRAVTAAGEVLSPDRVARDVLTAIEDETFLILPHPQVAQMFAQKASDYDRWLRGMRRYQAMLLEDSDGTV</sequence>
<dbReference type="PANTHER" id="PTHR43180">
    <property type="entry name" value="3-OXOACYL-(ACYL-CARRIER-PROTEIN) REDUCTASE (AFU_ORTHOLOGUE AFUA_6G11210)"/>
    <property type="match status" value="1"/>
</dbReference>
<comment type="caution">
    <text evidence="3">The sequence shown here is derived from an EMBL/GenBank/DDBJ whole genome shotgun (WGS) entry which is preliminary data.</text>
</comment>
<dbReference type="EMBL" id="LQPZ01000004">
    <property type="protein sequence ID" value="ORX08578.1"/>
    <property type="molecule type" value="Genomic_DNA"/>
</dbReference>
<dbReference type="PANTHER" id="PTHR43180:SF33">
    <property type="entry name" value="15-HYDROXYPROSTAGLANDIN DEHYDROGENASE [NAD(+)]-LIKE"/>
    <property type="match status" value="1"/>
</dbReference>
<evidence type="ECO:0000313" key="4">
    <source>
        <dbReference type="Proteomes" id="UP000193090"/>
    </source>
</evidence>
<dbReference type="SUPFAM" id="SSF51735">
    <property type="entry name" value="NAD(P)-binding Rossmann-fold domains"/>
    <property type="match status" value="1"/>
</dbReference>
<evidence type="ECO:0000256" key="1">
    <source>
        <dbReference type="ARBA" id="ARBA00006484"/>
    </source>
</evidence>
<dbReference type="AlphaFoldDB" id="A0A1X2ERC9"/>
<dbReference type="GO" id="GO:0016491">
    <property type="term" value="F:oxidoreductase activity"/>
    <property type="evidence" value="ECO:0007669"/>
    <property type="project" value="UniProtKB-KW"/>
</dbReference>
<dbReference type="InterPro" id="IPR002347">
    <property type="entry name" value="SDR_fam"/>
</dbReference>
<evidence type="ECO:0000313" key="3">
    <source>
        <dbReference type="EMBL" id="ORX08578.1"/>
    </source>
</evidence>
<dbReference type="STRING" id="1798.AWC30_01580"/>
<keyword evidence="2" id="KW-0560">Oxidoreductase</keyword>
<reference evidence="3 4" key="1">
    <citation type="submission" date="2016-01" db="EMBL/GenBank/DDBJ databases">
        <title>The new phylogeny of the genus Mycobacterium.</title>
        <authorList>
            <person name="Tarcisio F."/>
            <person name="Conor M."/>
            <person name="Antonella G."/>
            <person name="Elisabetta G."/>
            <person name="Giulia F.S."/>
            <person name="Sara T."/>
            <person name="Anna F."/>
            <person name="Clotilde B."/>
            <person name="Roberto B."/>
            <person name="Veronica D.S."/>
            <person name="Fabio R."/>
            <person name="Monica P."/>
            <person name="Olivier J."/>
            <person name="Enrico T."/>
            <person name="Nicola S."/>
        </authorList>
    </citation>
    <scope>NUCLEOTIDE SEQUENCE [LARGE SCALE GENOMIC DNA]</scope>
    <source>
        <strain evidence="3 4">DSM 44153</strain>
    </source>
</reference>
<dbReference type="InterPro" id="IPR036291">
    <property type="entry name" value="NAD(P)-bd_dom_sf"/>
</dbReference>
<dbReference type="InterPro" id="IPR020904">
    <property type="entry name" value="Sc_DH/Rdtase_CS"/>
</dbReference>
<keyword evidence="4" id="KW-1185">Reference proteome</keyword>
<dbReference type="RefSeq" id="WP_085107226.1">
    <property type="nucleotide sequence ID" value="NZ_JACKSN010000106.1"/>
</dbReference>
<organism evidence="3 4">
    <name type="scientific">Mycolicibacillus trivialis</name>
    <dbReference type="NCBI Taxonomy" id="1798"/>
    <lineage>
        <taxon>Bacteria</taxon>
        <taxon>Bacillati</taxon>
        <taxon>Actinomycetota</taxon>
        <taxon>Actinomycetes</taxon>
        <taxon>Mycobacteriales</taxon>
        <taxon>Mycobacteriaceae</taxon>
        <taxon>Mycolicibacillus</taxon>
    </lineage>
</organism>